<evidence type="ECO:0000256" key="4">
    <source>
        <dbReference type="ARBA" id="ARBA00022741"/>
    </source>
</evidence>
<keyword evidence="10" id="KW-1015">Disulfide bond</keyword>
<evidence type="ECO:0000256" key="11">
    <source>
        <dbReference type="ARBA" id="ARBA00023172"/>
    </source>
</evidence>
<dbReference type="GO" id="GO:0045735">
    <property type="term" value="F:nutrient reservoir activity"/>
    <property type="evidence" value="ECO:0007669"/>
    <property type="project" value="UniProtKB-KW"/>
</dbReference>
<dbReference type="PROSITE" id="PS50162">
    <property type="entry name" value="RECA_2"/>
    <property type="match status" value="1"/>
</dbReference>
<dbReference type="InterPro" id="IPR027417">
    <property type="entry name" value="P-loop_NTPase"/>
</dbReference>
<dbReference type="FunFam" id="3.40.50.300:FF:001665">
    <property type="entry name" value="DNA repair protein RAD51 4"/>
    <property type="match status" value="1"/>
</dbReference>
<keyword evidence="8" id="KW-0238">DNA-binding</keyword>
<evidence type="ECO:0000256" key="8">
    <source>
        <dbReference type="ARBA" id="ARBA00023125"/>
    </source>
</evidence>
<dbReference type="SMART" id="SM00835">
    <property type="entry name" value="Cupin_1"/>
    <property type="match status" value="2"/>
</dbReference>
<comment type="caution">
    <text evidence="16">The sequence shown here is derived from an EMBL/GenBank/DDBJ whole genome shotgun (WGS) entry which is preliminary data.</text>
</comment>
<dbReference type="GO" id="GO:0000723">
    <property type="term" value="P:telomere maintenance"/>
    <property type="evidence" value="ECO:0007669"/>
    <property type="project" value="TreeGrafter"/>
</dbReference>
<comment type="subcellular location">
    <subcellularLocation>
        <location evidence="1">Nucleus</location>
    </subcellularLocation>
</comment>
<keyword evidence="17" id="KW-1185">Reference proteome</keyword>
<dbReference type="GO" id="GO:0042148">
    <property type="term" value="P:DNA strand invasion"/>
    <property type="evidence" value="ECO:0007669"/>
    <property type="project" value="TreeGrafter"/>
</dbReference>
<dbReference type="PRINTS" id="PR00439">
    <property type="entry name" value="11SGLOBULIN"/>
</dbReference>
<dbReference type="GO" id="GO:0005657">
    <property type="term" value="C:replication fork"/>
    <property type="evidence" value="ECO:0007669"/>
    <property type="project" value="TreeGrafter"/>
</dbReference>
<dbReference type="Pfam" id="PF08423">
    <property type="entry name" value="Rad51"/>
    <property type="match status" value="1"/>
</dbReference>
<keyword evidence="4" id="KW-0547">Nucleotide-binding</keyword>
<evidence type="ECO:0000256" key="7">
    <source>
        <dbReference type="ARBA" id="ARBA00022840"/>
    </source>
</evidence>
<dbReference type="GO" id="GO:0000724">
    <property type="term" value="P:double-strand break repair via homologous recombination"/>
    <property type="evidence" value="ECO:0007669"/>
    <property type="project" value="TreeGrafter"/>
</dbReference>
<dbReference type="InterPro" id="IPR047323">
    <property type="entry name" value="Rad51D_C"/>
</dbReference>
<evidence type="ECO:0000256" key="5">
    <source>
        <dbReference type="ARBA" id="ARBA00022761"/>
    </source>
</evidence>
<evidence type="ECO:0000256" key="10">
    <source>
        <dbReference type="ARBA" id="ARBA00023157"/>
    </source>
</evidence>
<dbReference type="GO" id="GO:0033063">
    <property type="term" value="C:Rad51B-Rad51C-Rad51D-XRCC2 complex"/>
    <property type="evidence" value="ECO:0007669"/>
    <property type="project" value="TreeGrafter"/>
</dbReference>
<keyword evidence="6" id="KW-0227">DNA damage</keyword>
<comment type="function">
    <text evidence="14">Involved in the homologous recombination repair (HRR) pathway of double-stranded DNA breaks arising during DNA replication or induced by DNA-damaging agents.</text>
</comment>
<dbReference type="GO" id="GO:0005815">
    <property type="term" value="C:microtubule organizing center"/>
    <property type="evidence" value="ECO:0007669"/>
    <property type="project" value="TreeGrafter"/>
</dbReference>
<dbReference type="PANTHER" id="PTHR46457:SF1">
    <property type="entry name" value="DNA REPAIR PROTEIN RAD51 HOMOLOG 4"/>
    <property type="match status" value="1"/>
</dbReference>
<dbReference type="CDD" id="cd02242">
    <property type="entry name" value="cupin_11S_legumin_N"/>
    <property type="match status" value="1"/>
</dbReference>
<dbReference type="EMBL" id="JACXVP010000011">
    <property type="protein sequence ID" value="KAG5578644.1"/>
    <property type="molecule type" value="Genomic_DNA"/>
</dbReference>
<dbReference type="SUPFAM" id="SSF51182">
    <property type="entry name" value="RmlC-like cupins"/>
    <property type="match status" value="1"/>
</dbReference>
<dbReference type="GO" id="GO:0007131">
    <property type="term" value="P:reciprocal meiotic recombination"/>
    <property type="evidence" value="ECO:0007669"/>
    <property type="project" value="TreeGrafter"/>
</dbReference>
<evidence type="ECO:0000256" key="12">
    <source>
        <dbReference type="ARBA" id="ARBA00023204"/>
    </source>
</evidence>
<evidence type="ECO:0000256" key="3">
    <source>
        <dbReference type="ARBA" id="ARBA00007178"/>
    </source>
</evidence>
<dbReference type="GO" id="GO:0005524">
    <property type="term" value="F:ATP binding"/>
    <property type="evidence" value="ECO:0007669"/>
    <property type="project" value="UniProtKB-KW"/>
</dbReference>
<comment type="similarity">
    <text evidence="2">Belongs to the RecA family. RAD51 subfamily.</text>
</comment>
<dbReference type="InterPro" id="IPR006044">
    <property type="entry name" value="11S_seedstore_pln"/>
</dbReference>
<dbReference type="OrthoDB" id="336321at2759"/>
<evidence type="ECO:0000313" key="17">
    <source>
        <dbReference type="Proteomes" id="UP000824120"/>
    </source>
</evidence>
<dbReference type="SUPFAM" id="SSF52540">
    <property type="entry name" value="P-loop containing nucleoside triphosphate hydrolases"/>
    <property type="match status" value="1"/>
</dbReference>
<organism evidence="16 17">
    <name type="scientific">Solanum commersonii</name>
    <name type="common">Commerson's wild potato</name>
    <name type="synonym">Commerson's nightshade</name>
    <dbReference type="NCBI Taxonomy" id="4109"/>
    <lineage>
        <taxon>Eukaryota</taxon>
        <taxon>Viridiplantae</taxon>
        <taxon>Streptophyta</taxon>
        <taxon>Embryophyta</taxon>
        <taxon>Tracheophyta</taxon>
        <taxon>Spermatophyta</taxon>
        <taxon>Magnoliopsida</taxon>
        <taxon>eudicotyledons</taxon>
        <taxon>Gunneridae</taxon>
        <taxon>Pentapetalae</taxon>
        <taxon>asterids</taxon>
        <taxon>lamiids</taxon>
        <taxon>Solanales</taxon>
        <taxon>Solanaceae</taxon>
        <taxon>Solanoideae</taxon>
        <taxon>Solaneae</taxon>
        <taxon>Solanum</taxon>
    </lineage>
</organism>
<feature type="domain" description="RecA family profile 1" evidence="15">
    <location>
        <begin position="449"/>
        <end position="622"/>
    </location>
</feature>
<dbReference type="Proteomes" id="UP000824120">
    <property type="component" value="Chromosome 11"/>
</dbReference>
<dbReference type="Pfam" id="PF00190">
    <property type="entry name" value="Cupin_1"/>
    <property type="match status" value="2"/>
</dbReference>
<dbReference type="GO" id="GO:0000400">
    <property type="term" value="F:four-way junction DNA binding"/>
    <property type="evidence" value="ECO:0007669"/>
    <property type="project" value="TreeGrafter"/>
</dbReference>
<keyword evidence="13" id="KW-0539">Nucleus</keyword>
<keyword evidence="11" id="KW-0233">DNA recombination</keyword>
<evidence type="ECO:0000256" key="13">
    <source>
        <dbReference type="ARBA" id="ARBA00023242"/>
    </source>
</evidence>
<evidence type="ECO:0000256" key="2">
    <source>
        <dbReference type="ARBA" id="ARBA00007095"/>
    </source>
</evidence>
<evidence type="ECO:0000256" key="1">
    <source>
        <dbReference type="ARBA" id="ARBA00004123"/>
    </source>
</evidence>
<dbReference type="InterPro" id="IPR006045">
    <property type="entry name" value="Cupin_1"/>
</dbReference>
<dbReference type="GO" id="GO:0140664">
    <property type="term" value="F:ATP-dependent DNA damage sensor activity"/>
    <property type="evidence" value="ECO:0007669"/>
    <property type="project" value="InterPro"/>
</dbReference>
<dbReference type="AlphaFoldDB" id="A0A9J5WU57"/>
<keyword evidence="12" id="KW-0234">DNA repair</keyword>
<dbReference type="PANTHER" id="PTHR46457">
    <property type="entry name" value="DNA REPAIR PROTEIN RAD51 HOMOLOG 4"/>
    <property type="match status" value="1"/>
</dbReference>
<evidence type="ECO:0000256" key="9">
    <source>
        <dbReference type="ARBA" id="ARBA00023129"/>
    </source>
</evidence>
<evidence type="ECO:0000256" key="6">
    <source>
        <dbReference type="ARBA" id="ARBA00022763"/>
    </source>
</evidence>
<dbReference type="InterPro" id="IPR011051">
    <property type="entry name" value="RmlC_Cupin_sf"/>
</dbReference>
<keyword evidence="5" id="KW-0758">Storage protein</keyword>
<dbReference type="InterPro" id="IPR020588">
    <property type="entry name" value="RecA_ATP-bd"/>
</dbReference>
<proteinExistence type="inferred from homology"/>
<dbReference type="CDD" id="cd02243">
    <property type="entry name" value="cupin_11S_legumin_C"/>
    <property type="match status" value="1"/>
</dbReference>
<dbReference type="CDD" id="cd19489">
    <property type="entry name" value="Rad51D"/>
    <property type="match status" value="1"/>
</dbReference>
<accession>A0A9J5WU57</accession>
<comment type="similarity">
    <text evidence="3">Belongs to the 11S seed storage protein (globulins) family.</text>
</comment>
<dbReference type="InterPro" id="IPR051988">
    <property type="entry name" value="HRR_RAD51_Paralog"/>
</dbReference>
<dbReference type="GO" id="GO:0003697">
    <property type="term" value="F:single-stranded DNA binding"/>
    <property type="evidence" value="ECO:0007669"/>
    <property type="project" value="TreeGrafter"/>
</dbReference>
<gene>
    <name evidence="16" type="ORF">H5410_058778</name>
</gene>
<dbReference type="InterPro" id="IPR014710">
    <property type="entry name" value="RmlC-like_jellyroll"/>
</dbReference>
<protein>
    <recommendedName>
        <fullName evidence="15">RecA family profile 1 domain-containing protein</fullName>
    </recommendedName>
</protein>
<dbReference type="Gene3D" id="2.60.120.10">
    <property type="entry name" value="Jelly Rolls"/>
    <property type="match status" value="2"/>
</dbReference>
<keyword evidence="9" id="KW-0708">Seed storage protein</keyword>
<sequence length="678" mass="74204">MDIDLTPKLAKQVYGGDGGSYHAWCPNELPMLKEGNIGAGKLALTKNGFALPRYSDSAKVAYVLQGSGVAGIVLPEKDEKVVAIKKGDSIALPFGVVTWWYNKEDPELVVLFLGDTKTAHKAGSFTDMYLTGSNGIFTGFSTEFVSRAWDVEESVAKTLVSSQTAKGIVKLDAGFQMPEPKQANRDGMVLNCEEAPLDVDIKGGGRVVVLNTKNLPLVGEVGTGADLVRLNGSAMCSPGFSCDSALQVTYIVRGSGRVQVVGPDGKRILETHLKPGNLFIVPRFCVVSKIADPDGMDWFSIITTPNPKFTNLAGKVSPWKSLSPQVLQASFKVAPEVEKHFSSKRTAEENNPPEKLGTEKLEKVMAALRCLECDYPLIDSDFRNFCASHNMISVEDFLLHDLYVLVISTEQHHNSERLKEGITQVLTIINKQHQPWIDGQELLDDALQNKRFLPTGCRSMDTFLHGGLREGYLTELVGTSSSGKTQICLQAASAVAKSWGKIIFVDSGNSFSPKRVAQIVTQTSDLSAYEVDKTLQQVMKNIVCFSVFDIFTLFEVLHQLKNNLRSQKDEHIRMLIIDSISSLIAPILGGGAHGHALMLSAGFLLKRLAHEHDISILVTNHMVAGERGTSKPALGESWRSIPHVRLLLSKDHISNISSISVLRHPHMATGDRVEFELQ</sequence>
<dbReference type="Gene3D" id="3.40.50.300">
    <property type="entry name" value="P-loop containing nucleotide triphosphate hydrolases"/>
    <property type="match status" value="1"/>
</dbReference>
<dbReference type="InterPro" id="IPR013632">
    <property type="entry name" value="Rad51_C"/>
</dbReference>
<evidence type="ECO:0000256" key="14">
    <source>
        <dbReference type="ARBA" id="ARBA00056000"/>
    </source>
</evidence>
<evidence type="ECO:0000313" key="16">
    <source>
        <dbReference type="EMBL" id="KAG5578644.1"/>
    </source>
</evidence>
<keyword evidence="7" id="KW-0067">ATP-binding</keyword>
<evidence type="ECO:0000259" key="15">
    <source>
        <dbReference type="PROSITE" id="PS50162"/>
    </source>
</evidence>
<reference evidence="16 17" key="1">
    <citation type="submission" date="2020-09" db="EMBL/GenBank/DDBJ databases">
        <title>De no assembly of potato wild relative species, Solanum commersonii.</title>
        <authorList>
            <person name="Cho K."/>
        </authorList>
    </citation>
    <scope>NUCLEOTIDE SEQUENCE [LARGE SCALE GENOMIC DNA]</scope>
    <source>
        <strain evidence="16">LZ3.2</strain>
        <tissue evidence="16">Leaf</tissue>
    </source>
</reference>
<name>A0A9J5WU57_SOLCO</name>